<evidence type="ECO:0000256" key="1">
    <source>
        <dbReference type="SAM" id="Phobius"/>
    </source>
</evidence>
<accession>A0ABC9IGI3</accession>
<organism evidence="2 3">
    <name type="scientific">Serratia marcescens subsp. marcescens Db11</name>
    <dbReference type="NCBI Taxonomy" id="273526"/>
    <lineage>
        <taxon>Bacteria</taxon>
        <taxon>Pseudomonadati</taxon>
        <taxon>Pseudomonadota</taxon>
        <taxon>Gammaproteobacteria</taxon>
        <taxon>Enterobacterales</taxon>
        <taxon>Yersiniaceae</taxon>
        <taxon>Serratia</taxon>
    </lineage>
</organism>
<gene>
    <name evidence="2" type="ORF">SMDB11_1243</name>
</gene>
<keyword evidence="1" id="KW-1133">Transmembrane helix</keyword>
<sequence>MTDEQRGRFLLCIFLPMFFFVFITSVYVFLFFSISSDHKFWKIILPLACLYNYIYG</sequence>
<reference evidence="3" key="2">
    <citation type="submission" date="2013-11" db="EMBL/GenBank/DDBJ databases">
        <title>Genome sequences of clinical and environmental isolates of Serratia marcescens.</title>
        <authorList>
            <person name="Iguchi A."/>
            <person name="Komatsu H."/>
            <person name="Nagaya Y."/>
            <person name="Ogura Y."/>
            <person name="Katsura K."/>
            <person name="Kurokawa K."/>
            <person name="Ooka T."/>
            <person name="Hattori M."/>
            <person name="Gotoh N."/>
            <person name="Thomson N."/>
            <person name="Hayashi T."/>
        </authorList>
    </citation>
    <scope>NUCLEOTIDE SEQUENCE [LARGE SCALE GENOMIC DNA]</scope>
    <source>
        <strain evidence="3">Db11</strain>
    </source>
</reference>
<dbReference type="Proteomes" id="UP000018979">
    <property type="component" value="Chromosome I"/>
</dbReference>
<evidence type="ECO:0000313" key="3">
    <source>
        <dbReference type="Proteomes" id="UP000018979"/>
    </source>
</evidence>
<evidence type="ECO:0008006" key="4">
    <source>
        <dbReference type="Google" id="ProtNLM"/>
    </source>
</evidence>
<keyword evidence="1" id="KW-0472">Membrane</keyword>
<keyword evidence="1" id="KW-0812">Transmembrane</keyword>
<proteinExistence type="predicted"/>
<reference evidence="2 3" key="1">
    <citation type="submission" date="2013-06" db="EMBL/GenBank/DDBJ databases">
        <authorList>
            <person name="Aslett M."/>
        </authorList>
    </citation>
    <scope>NUCLEOTIDE SEQUENCE [LARGE SCALE GENOMIC DNA]</scope>
    <source>
        <strain evidence="2 3">Db11</strain>
    </source>
</reference>
<dbReference type="AlphaFoldDB" id="A0ABC9IGI3"/>
<dbReference type="EMBL" id="HG326223">
    <property type="protein sequence ID" value="CDG11820.1"/>
    <property type="molecule type" value="Genomic_DNA"/>
</dbReference>
<feature type="transmembrane region" description="Helical" evidence="1">
    <location>
        <begin position="9"/>
        <end position="34"/>
    </location>
</feature>
<evidence type="ECO:0000313" key="2">
    <source>
        <dbReference type="EMBL" id="CDG11820.1"/>
    </source>
</evidence>
<name>A0ABC9IGI3_SERMA</name>
<reference evidence="2 3" key="3">
    <citation type="journal article" date="2014" name="Genome Biol. Evol.">
        <title>Genome evolution and plasticity of Serratia marcescens, an important multidrug-resistant nosocomial pathogen.</title>
        <authorList>
            <person name="Iguchi A."/>
            <person name="Nagaya Y."/>
            <person name="Pradel E."/>
            <person name="Ooka T."/>
            <person name="Ogura Y."/>
            <person name="Katsura K."/>
            <person name="Kurokawa K."/>
            <person name="Oshima K."/>
            <person name="Hattori M."/>
            <person name="Parkhill J."/>
            <person name="Sebaihia M."/>
            <person name="Coulthurst S.J."/>
            <person name="Gotoh N."/>
            <person name="Thomson N.R."/>
            <person name="Ewbank J.J."/>
            <person name="Hayashi T."/>
        </authorList>
    </citation>
    <scope>NUCLEOTIDE SEQUENCE [LARGE SCALE GENOMIC DNA]</scope>
    <source>
        <strain evidence="2 3">Db11</strain>
    </source>
</reference>
<dbReference type="KEGG" id="smac:SMDB11_1243"/>
<protein>
    <recommendedName>
        <fullName evidence="4">Colicin immunity protein</fullName>
    </recommendedName>
</protein>